<organism evidence="1 2">
    <name type="scientific">Triparma columacea</name>
    <dbReference type="NCBI Taxonomy" id="722753"/>
    <lineage>
        <taxon>Eukaryota</taxon>
        <taxon>Sar</taxon>
        <taxon>Stramenopiles</taxon>
        <taxon>Ochrophyta</taxon>
        <taxon>Bolidophyceae</taxon>
        <taxon>Parmales</taxon>
        <taxon>Triparmaceae</taxon>
        <taxon>Triparma</taxon>
    </lineage>
</organism>
<dbReference type="Proteomes" id="UP001165065">
    <property type="component" value="Unassembled WGS sequence"/>
</dbReference>
<dbReference type="OrthoDB" id="10643180at2759"/>
<name>A0A9W7GCV7_9STRA</name>
<protein>
    <submittedName>
        <fullName evidence="1">Uncharacterized protein</fullName>
    </submittedName>
</protein>
<proteinExistence type="predicted"/>
<comment type="caution">
    <text evidence="1">The sequence shown here is derived from an EMBL/GenBank/DDBJ whole genome shotgun (WGS) entry which is preliminary data.</text>
</comment>
<evidence type="ECO:0000313" key="1">
    <source>
        <dbReference type="EMBL" id="GMI40499.1"/>
    </source>
</evidence>
<keyword evidence="2" id="KW-1185">Reference proteome</keyword>
<reference evidence="2" key="1">
    <citation type="journal article" date="2023" name="Commun. Biol.">
        <title>Genome analysis of Parmales, the sister group of diatoms, reveals the evolutionary specialization of diatoms from phago-mixotrophs to photoautotrophs.</title>
        <authorList>
            <person name="Ban H."/>
            <person name="Sato S."/>
            <person name="Yoshikawa S."/>
            <person name="Yamada K."/>
            <person name="Nakamura Y."/>
            <person name="Ichinomiya M."/>
            <person name="Sato N."/>
            <person name="Blanc-Mathieu R."/>
            <person name="Endo H."/>
            <person name="Kuwata A."/>
            <person name="Ogata H."/>
        </authorList>
    </citation>
    <scope>NUCLEOTIDE SEQUENCE [LARGE SCALE GENOMIC DNA]</scope>
</reference>
<dbReference type="EMBL" id="BRYA01000130">
    <property type="protein sequence ID" value="GMI40499.1"/>
    <property type="molecule type" value="Genomic_DNA"/>
</dbReference>
<gene>
    <name evidence="1" type="ORF">TrCOL_g10996</name>
</gene>
<sequence length="135" mass="14705">MAPKPVNELKIFRKLCDKEYNNILRLVNAMNTQSYFTPTYISDHHSNSVLSTIPNLPSQLSQKAASSVTSLLRTVLSIQSDMLAVAEEASCGGEEKARMMERLGLGERVLATCADSNVGQDMKTVALQCLLAGDV</sequence>
<dbReference type="AlphaFoldDB" id="A0A9W7GCV7"/>
<evidence type="ECO:0000313" key="2">
    <source>
        <dbReference type="Proteomes" id="UP001165065"/>
    </source>
</evidence>
<accession>A0A9W7GCV7</accession>